<dbReference type="CDD" id="cd00082">
    <property type="entry name" value="HisKA"/>
    <property type="match status" value="1"/>
</dbReference>
<dbReference type="Proteomes" id="UP000785679">
    <property type="component" value="Unassembled WGS sequence"/>
</dbReference>
<dbReference type="InterPro" id="IPR003594">
    <property type="entry name" value="HATPase_dom"/>
</dbReference>
<dbReference type="SMART" id="SM00388">
    <property type="entry name" value="HisKA"/>
    <property type="match status" value="1"/>
</dbReference>
<dbReference type="GO" id="GO:0000155">
    <property type="term" value="F:phosphorelay sensor kinase activity"/>
    <property type="evidence" value="ECO:0007669"/>
    <property type="project" value="InterPro"/>
</dbReference>
<feature type="modified residue" description="4-aspartylphosphate" evidence="2">
    <location>
        <position position="405"/>
    </location>
</feature>
<evidence type="ECO:0000256" key="1">
    <source>
        <dbReference type="ARBA" id="ARBA00022553"/>
    </source>
</evidence>
<dbReference type="AlphaFoldDB" id="A0A8J8NXK2"/>
<dbReference type="InterPro" id="IPR003661">
    <property type="entry name" value="HisK_dim/P_dom"/>
</dbReference>
<evidence type="ECO:0000313" key="6">
    <source>
        <dbReference type="Proteomes" id="UP000785679"/>
    </source>
</evidence>
<keyword evidence="1 2" id="KW-0597">Phosphoprotein</keyword>
<dbReference type="Gene3D" id="3.40.50.2300">
    <property type="match status" value="1"/>
</dbReference>
<dbReference type="PROSITE" id="PS50110">
    <property type="entry name" value="RESPONSE_REGULATORY"/>
    <property type="match status" value="1"/>
</dbReference>
<dbReference type="PRINTS" id="PR00344">
    <property type="entry name" value="BCTRLSENSOR"/>
</dbReference>
<dbReference type="InterPro" id="IPR036890">
    <property type="entry name" value="HATPase_C_sf"/>
</dbReference>
<organism evidence="5 6">
    <name type="scientific">Halteria grandinella</name>
    <dbReference type="NCBI Taxonomy" id="5974"/>
    <lineage>
        <taxon>Eukaryota</taxon>
        <taxon>Sar</taxon>
        <taxon>Alveolata</taxon>
        <taxon>Ciliophora</taxon>
        <taxon>Intramacronucleata</taxon>
        <taxon>Spirotrichea</taxon>
        <taxon>Stichotrichia</taxon>
        <taxon>Sporadotrichida</taxon>
        <taxon>Halteriidae</taxon>
        <taxon>Halteria</taxon>
    </lineage>
</organism>
<dbReference type="InterPro" id="IPR011006">
    <property type="entry name" value="CheY-like_superfamily"/>
</dbReference>
<reference evidence="5" key="1">
    <citation type="submission" date="2019-06" db="EMBL/GenBank/DDBJ databases">
        <authorList>
            <person name="Zheng W."/>
        </authorList>
    </citation>
    <scope>NUCLEOTIDE SEQUENCE</scope>
    <source>
        <strain evidence="5">QDHG01</strain>
    </source>
</reference>
<evidence type="ECO:0000256" key="2">
    <source>
        <dbReference type="PROSITE-ProRule" id="PRU00169"/>
    </source>
</evidence>
<dbReference type="InterPro" id="IPR001789">
    <property type="entry name" value="Sig_transdc_resp-reg_receiver"/>
</dbReference>
<dbReference type="Gene3D" id="3.30.565.10">
    <property type="entry name" value="Histidine kinase-like ATPase, C-terminal domain"/>
    <property type="match status" value="1"/>
</dbReference>
<protein>
    <recommendedName>
        <fullName evidence="7">Histidine kinase</fullName>
    </recommendedName>
</protein>
<dbReference type="PANTHER" id="PTHR43719">
    <property type="entry name" value="TWO-COMPONENT HISTIDINE KINASE"/>
    <property type="match status" value="1"/>
</dbReference>
<dbReference type="PROSITE" id="PS50109">
    <property type="entry name" value="HIS_KIN"/>
    <property type="match status" value="1"/>
</dbReference>
<dbReference type="CDD" id="cd17546">
    <property type="entry name" value="REC_hyHK_CKI1_RcsC-like"/>
    <property type="match status" value="1"/>
</dbReference>
<dbReference type="SMART" id="SM00448">
    <property type="entry name" value="REC"/>
    <property type="match status" value="1"/>
</dbReference>
<dbReference type="SUPFAM" id="SSF47384">
    <property type="entry name" value="Homodimeric domain of signal transducing histidine kinase"/>
    <property type="match status" value="1"/>
</dbReference>
<dbReference type="SUPFAM" id="SSF55874">
    <property type="entry name" value="ATPase domain of HSP90 chaperone/DNA topoisomerase II/histidine kinase"/>
    <property type="match status" value="1"/>
</dbReference>
<keyword evidence="6" id="KW-1185">Reference proteome</keyword>
<name>A0A8J8NXK2_HALGN</name>
<dbReference type="EMBL" id="RRYP01003333">
    <property type="protein sequence ID" value="TNV83902.1"/>
    <property type="molecule type" value="Genomic_DNA"/>
</dbReference>
<dbReference type="Pfam" id="PF00072">
    <property type="entry name" value="Response_reg"/>
    <property type="match status" value="1"/>
</dbReference>
<dbReference type="InterPro" id="IPR004358">
    <property type="entry name" value="Sig_transdc_His_kin-like_C"/>
</dbReference>
<evidence type="ECO:0000259" key="4">
    <source>
        <dbReference type="PROSITE" id="PS50110"/>
    </source>
</evidence>
<dbReference type="SMART" id="SM00387">
    <property type="entry name" value="HATPase_c"/>
    <property type="match status" value="1"/>
</dbReference>
<dbReference type="InterPro" id="IPR050956">
    <property type="entry name" value="2C_system_His_kinase"/>
</dbReference>
<dbReference type="PANTHER" id="PTHR43719:SF28">
    <property type="entry name" value="PEROXIDE STRESS-ACTIVATED HISTIDINE KINASE MAK1-RELATED"/>
    <property type="match status" value="1"/>
</dbReference>
<feature type="domain" description="Histidine kinase" evidence="3">
    <location>
        <begin position="5"/>
        <end position="240"/>
    </location>
</feature>
<sequence length="475" mass="53721">MLTATISHDMRTPLNAILGMGVNLQQYITHPQGIKFHQVLTNSSKLLLFLVNDFLDLFRFKNGKFQKNEELTNFRQQIDELIEIFKMQADQKGLALVFDCDQNVPDEITIGIQRIKQVLINLIGNSLKFTFKGSIVVTARVILSIDLYQLEIKVCDTGVGIKEEDRGQIFQMFGKLDSTAHINTSGVGLGVSICKMITEALDGTISLANGCESEHCLQGQVCSNQDRPGTTFCIKVKLKEEEFYRYQEQVNISLDQITPVIPHNRLDSGSLWHQIVDTNLNELQGNARRLTDQLKHGKFESDTLTLVKLVSRFKRQSGLNSVEQYLKKRILCPCKARKDILVVDDNVFNLITIQSILQETLKMDSDSAMNGQEAVECVKARQVEEQVRPCNCGKASRNYKLIFMDCNMPVMDGLQATGIIKKMLPQIFIAALTAYTTEGFEYKCLQAGMDVYLTKPITRERILELNEFTKIARSD</sequence>
<proteinExistence type="predicted"/>
<dbReference type="InterPro" id="IPR036097">
    <property type="entry name" value="HisK_dim/P_sf"/>
</dbReference>
<feature type="domain" description="Response regulatory" evidence="4">
    <location>
        <begin position="339"/>
        <end position="470"/>
    </location>
</feature>
<dbReference type="InterPro" id="IPR005467">
    <property type="entry name" value="His_kinase_dom"/>
</dbReference>
<gene>
    <name evidence="5" type="ORF">FGO68_gene8386</name>
</gene>
<evidence type="ECO:0008006" key="7">
    <source>
        <dbReference type="Google" id="ProtNLM"/>
    </source>
</evidence>
<dbReference type="Pfam" id="PF00512">
    <property type="entry name" value="HisKA"/>
    <property type="match status" value="1"/>
</dbReference>
<comment type="caution">
    <text evidence="5">The sequence shown here is derived from an EMBL/GenBank/DDBJ whole genome shotgun (WGS) entry which is preliminary data.</text>
</comment>
<dbReference type="SUPFAM" id="SSF52172">
    <property type="entry name" value="CheY-like"/>
    <property type="match status" value="1"/>
</dbReference>
<dbReference type="OrthoDB" id="449174at2759"/>
<dbReference type="Gene3D" id="1.10.287.130">
    <property type="match status" value="1"/>
</dbReference>
<evidence type="ECO:0000313" key="5">
    <source>
        <dbReference type="EMBL" id="TNV83902.1"/>
    </source>
</evidence>
<dbReference type="Pfam" id="PF02518">
    <property type="entry name" value="HATPase_c"/>
    <property type="match status" value="1"/>
</dbReference>
<evidence type="ECO:0000259" key="3">
    <source>
        <dbReference type="PROSITE" id="PS50109"/>
    </source>
</evidence>
<accession>A0A8J8NXK2</accession>